<keyword evidence="1" id="KW-0732">Signal</keyword>
<accession>A0AAW6D3F4</accession>
<dbReference type="AlphaFoldDB" id="A0AAW6D3F4"/>
<dbReference type="PANTHER" id="PTHR45661">
    <property type="entry name" value="SURFACE ANTIGEN"/>
    <property type="match status" value="1"/>
</dbReference>
<dbReference type="SUPFAM" id="SSF49265">
    <property type="entry name" value="Fibronectin type III"/>
    <property type="match status" value="2"/>
</dbReference>
<dbReference type="SMART" id="SM00060">
    <property type="entry name" value="FN3"/>
    <property type="match status" value="4"/>
</dbReference>
<dbReference type="Pfam" id="PF00041">
    <property type="entry name" value="fn3"/>
    <property type="match status" value="1"/>
</dbReference>
<gene>
    <name evidence="3" type="ORF">PNE09_04245</name>
</gene>
<evidence type="ECO:0000313" key="3">
    <source>
        <dbReference type="EMBL" id="MDB8003277.1"/>
    </source>
</evidence>
<evidence type="ECO:0000259" key="2">
    <source>
        <dbReference type="PROSITE" id="PS50853"/>
    </source>
</evidence>
<evidence type="ECO:0000256" key="1">
    <source>
        <dbReference type="SAM" id="SignalP"/>
    </source>
</evidence>
<dbReference type="InterPro" id="IPR013783">
    <property type="entry name" value="Ig-like_fold"/>
</dbReference>
<dbReference type="Pfam" id="PF13306">
    <property type="entry name" value="LRR_5"/>
    <property type="match status" value="2"/>
</dbReference>
<feature type="signal peptide" evidence="1">
    <location>
        <begin position="1"/>
        <end position="26"/>
    </location>
</feature>
<feature type="domain" description="Fibronectin type-III" evidence="2">
    <location>
        <begin position="617"/>
        <end position="710"/>
    </location>
</feature>
<protein>
    <submittedName>
        <fullName evidence="3">Leucine-rich repeat protein</fullName>
    </submittedName>
</protein>
<feature type="domain" description="Fibronectin type-III" evidence="2">
    <location>
        <begin position="523"/>
        <end position="615"/>
    </location>
</feature>
<comment type="caution">
    <text evidence="3">The sequence shown here is derived from an EMBL/GenBank/DDBJ whole genome shotgun (WGS) entry which is preliminary data.</text>
</comment>
<dbReference type="InterPro" id="IPR053139">
    <property type="entry name" value="Surface_bspA-like"/>
</dbReference>
<dbReference type="Proteomes" id="UP001210809">
    <property type="component" value="Unassembled WGS sequence"/>
</dbReference>
<dbReference type="CDD" id="cd00063">
    <property type="entry name" value="FN3"/>
    <property type="match status" value="4"/>
</dbReference>
<dbReference type="EMBL" id="JAQLXW010000004">
    <property type="protein sequence ID" value="MDB8003277.1"/>
    <property type="molecule type" value="Genomic_DNA"/>
</dbReference>
<name>A0AAW6D3F4_9FIRM</name>
<dbReference type="InterPro" id="IPR026906">
    <property type="entry name" value="LRR_5"/>
</dbReference>
<reference evidence="3" key="1">
    <citation type="submission" date="2023-01" db="EMBL/GenBank/DDBJ databases">
        <title>Human gut microbiome strain richness.</title>
        <authorList>
            <person name="Chen-Liaw A."/>
        </authorList>
    </citation>
    <scope>NUCLEOTIDE SEQUENCE</scope>
    <source>
        <strain evidence="3">1001283st1_G1_1001283B150217_161031</strain>
    </source>
</reference>
<dbReference type="InterPro" id="IPR032675">
    <property type="entry name" value="LRR_dom_sf"/>
</dbReference>
<feature type="domain" description="Fibronectin type-III" evidence="2">
    <location>
        <begin position="435"/>
        <end position="519"/>
    </location>
</feature>
<evidence type="ECO:0000313" key="4">
    <source>
        <dbReference type="Proteomes" id="UP001210809"/>
    </source>
</evidence>
<dbReference type="Gene3D" id="3.80.10.10">
    <property type="entry name" value="Ribonuclease Inhibitor"/>
    <property type="match status" value="2"/>
</dbReference>
<organism evidence="3 4">
    <name type="scientific">[Eubacterium] siraeum</name>
    <dbReference type="NCBI Taxonomy" id="39492"/>
    <lineage>
        <taxon>Bacteria</taxon>
        <taxon>Bacillati</taxon>
        <taxon>Bacillota</taxon>
        <taxon>Clostridia</taxon>
        <taxon>Eubacteriales</taxon>
        <taxon>Oscillospiraceae</taxon>
        <taxon>Oscillospiraceae incertae sedis</taxon>
    </lineage>
</organism>
<dbReference type="PANTHER" id="PTHR45661:SF3">
    <property type="entry name" value="IG-LIKE DOMAIN-CONTAINING PROTEIN"/>
    <property type="match status" value="1"/>
</dbReference>
<proteinExistence type="predicted"/>
<sequence length="803" mass="86516">MKFVKCLTVAVTAVTLGVICAVCASAATIYKSPDGNFEYTIGSDGNITIGSYIGKGGEAAVPSAIGGRKVTKLANTFNGSSVTSVTIPDGITELGEYVFSTCDNLTTVKLPSTITVIPKSAFAYCPKLTTVTIPENVTTIDDKAFYSCEGLTSIKIPSKVSYIGAQAFYYCRSLTGIAIPAGITAVNDSTFSSCLKLEKVTLPSTVTSIECSAFFQCLSLSSINLPANLEEISDNAFYFCDALDNITIPSKVKYIGDYAFGSCASLSKINIPASVKSIGNNAFSRCGKIASITVASGNTAFCTENGALYTKDMFSLLLYPAKKAGTAFTVSAKTYTISPYAFYKAENLTSVSLPSGLVTIENNAFYGCINIKSITVPKTVNYIGTKALGFYHKLNVTADQMISGFTIRGYDKSAAQSYAAENNIPFTVLADAATPVASFYASSVNEKSAVLCWSRTSDKGYILEQYKGGKWTQIYKTAKNSDTSYTVSGLSSDVTYTFRIKSYIVSGSTEKYSAYTRLAVKTPIINVSSFKATANQNTIVLSWSRNTAATGYIIEQFKSGKWKQIYVTKNNTTLGYAVSGLAEGTPYTFRLKSYRTANDKTSYSNYTAVKATTELSAMKNAVVKSTSSSAIALAWGQNANATGYIIEQYKGGKWTQIAVTKNNTTLAFTVKRLKSDTTYTFRVKAYRNIGKSTVYSPYTRLAGTTRIANVSTFTGSCSNIGAITLRWNVNNVATGYIVEVYRGGKWKQVKIIRDNSVTSATIDGLGDNETYTFRIKSFRTENSTTKFSEYKSVKVSTGITPIG</sequence>
<dbReference type="InterPro" id="IPR036116">
    <property type="entry name" value="FN3_sf"/>
</dbReference>
<dbReference type="Gene3D" id="2.60.40.10">
    <property type="entry name" value="Immunoglobulins"/>
    <property type="match status" value="4"/>
</dbReference>
<dbReference type="SUPFAM" id="SSF52058">
    <property type="entry name" value="L domain-like"/>
    <property type="match status" value="1"/>
</dbReference>
<dbReference type="PROSITE" id="PS50853">
    <property type="entry name" value="FN3"/>
    <property type="match status" value="3"/>
</dbReference>
<feature type="chain" id="PRO_5043655663" evidence="1">
    <location>
        <begin position="27"/>
        <end position="803"/>
    </location>
</feature>
<dbReference type="InterPro" id="IPR003961">
    <property type="entry name" value="FN3_dom"/>
</dbReference>